<evidence type="ECO:0000259" key="2">
    <source>
        <dbReference type="Pfam" id="PF04982"/>
    </source>
</evidence>
<keyword evidence="1" id="KW-1133">Transmembrane helix</keyword>
<proteinExistence type="predicted"/>
<feature type="transmembrane region" description="Helical" evidence="1">
    <location>
        <begin position="127"/>
        <end position="147"/>
    </location>
</feature>
<dbReference type="InterPro" id="IPR058581">
    <property type="entry name" value="TM_HPP"/>
</dbReference>
<keyword evidence="1" id="KW-0812">Transmembrane</keyword>
<dbReference type="AlphaFoldDB" id="A0A2T2WT38"/>
<evidence type="ECO:0000313" key="4">
    <source>
        <dbReference type="Proteomes" id="UP000242699"/>
    </source>
</evidence>
<name>A0A2T2WT38_9FIRM</name>
<keyword evidence="1" id="KW-0472">Membrane</keyword>
<sequence>MRQTFLRRYPVRLPWQTYIWFSVILVLFGLVDHFFLHVTAFLVPPYGATLTLIVALPQQSVSQPAPIIGGGFLSASIGTLLALEGHGPLMAALAGIVAFAALPPLGLFFPPGVALAIFPVLVKTTPWFPLLSVLPFTVVACGSAALLSGRVKGWPLYPRNTQPSPRGNFMPLSKE</sequence>
<dbReference type="EMBL" id="PXYT01000056">
    <property type="protein sequence ID" value="PSR25362.1"/>
    <property type="molecule type" value="Genomic_DNA"/>
</dbReference>
<dbReference type="Proteomes" id="UP000242699">
    <property type="component" value="Unassembled WGS sequence"/>
</dbReference>
<gene>
    <name evidence="3" type="ORF">C7B43_17065</name>
</gene>
<feature type="transmembrane region" description="Helical" evidence="1">
    <location>
        <begin position="63"/>
        <end position="83"/>
    </location>
</feature>
<evidence type="ECO:0000313" key="3">
    <source>
        <dbReference type="EMBL" id="PSR25362.1"/>
    </source>
</evidence>
<accession>A0A2T2WT38</accession>
<comment type="caution">
    <text evidence="3">The sequence shown here is derived from an EMBL/GenBank/DDBJ whole genome shotgun (WGS) entry which is preliminary data.</text>
</comment>
<feature type="transmembrane region" description="Helical" evidence="1">
    <location>
        <begin position="20"/>
        <end position="43"/>
    </location>
</feature>
<organism evidence="3 4">
    <name type="scientific">Sulfobacillus benefaciens</name>
    <dbReference type="NCBI Taxonomy" id="453960"/>
    <lineage>
        <taxon>Bacteria</taxon>
        <taxon>Bacillati</taxon>
        <taxon>Bacillota</taxon>
        <taxon>Clostridia</taxon>
        <taxon>Eubacteriales</taxon>
        <taxon>Clostridiales Family XVII. Incertae Sedis</taxon>
        <taxon>Sulfobacillus</taxon>
    </lineage>
</organism>
<protein>
    <submittedName>
        <fullName evidence="3">HPP family protein</fullName>
    </submittedName>
</protein>
<feature type="domain" description="HPP transmembrane region" evidence="2">
    <location>
        <begin position="14"/>
        <end position="147"/>
    </location>
</feature>
<reference evidence="3 4" key="1">
    <citation type="journal article" date="2014" name="BMC Genomics">
        <title>Comparison of environmental and isolate Sulfobacillus genomes reveals diverse carbon, sulfur, nitrogen, and hydrogen metabolisms.</title>
        <authorList>
            <person name="Justice N.B."/>
            <person name="Norman A."/>
            <person name="Brown C.T."/>
            <person name="Singh A."/>
            <person name="Thomas B.C."/>
            <person name="Banfield J.F."/>
        </authorList>
    </citation>
    <scope>NUCLEOTIDE SEQUENCE [LARGE SCALE GENOMIC DNA]</scope>
    <source>
        <strain evidence="3">AMDSBA1</strain>
    </source>
</reference>
<dbReference type="Pfam" id="PF04982">
    <property type="entry name" value="TM_HPP"/>
    <property type="match status" value="1"/>
</dbReference>
<evidence type="ECO:0000256" key="1">
    <source>
        <dbReference type="SAM" id="Phobius"/>
    </source>
</evidence>
<feature type="transmembrane region" description="Helical" evidence="1">
    <location>
        <begin position="90"/>
        <end position="121"/>
    </location>
</feature>